<dbReference type="OMA" id="LEDWKPK"/>
<keyword evidence="5" id="KW-1185">Reference proteome</keyword>
<dbReference type="STRING" id="502779.C1HAP4"/>
<gene>
    <name evidence="4" type="ORF">PAAG_07873</name>
</gene>
<dbReference type="PRINTS" id="PR00395">
    <property type="entry name" value="RIBOSOMALS2"/>
</dbReference>
<dbReference type="Proteomes" id="UP000002059">
    <property type="component" value="Partially assembled WGS sequence"/>
</dbReference>
<dbReference type="VEuPathDB" id="FungiDB:PAAG_07873"/>
<proteinExistence type="inferred from homology"/>
<dbReference type="SUPFAM" id="SSF52313">
    <property type="entry name" value="Ribosomal protein S2"/>
    <property type="match status" value="1"/>
</dbReference>
<comment type="similarity">
    <text evidence="1">Belongs to the universal ribosomal protein uS2 family.</text>
</comment>
<dbReference type="GeneID" id="9093437"/>
<dbReference type="GO" id="GO:0006412">
    <property type="term" value="P:translation"/>
    <property type="evidence" value="ECO:0007669"/>
    <property type="project" value="InterPro"/>
</dbReference>
<dbReference type="PANTHER" id="PTHR12534:SF0">
    <property type="entry name" value="SMALL RIBOSOMAL SUBUNIT PROTEIN US2M"/>
    <property type="match status" value="1"/>
</dbReference>
<protein>
    <submittedName>
        <fullName evidence="4">40S ribosomal protein mrp4</fullName>
    </submittedName>
</protein>
<sequence length="400" mass="43941">MPPLPVSQPHLRIMIIRRLFGRQGLSLLRSSPPRTTSAACGRFFSTEPDSIPPRPIAQQITQLNSRENAIPTAALEESPESWGEQHDIAPRAGDPVENPQEIAEIEAGMLAPVVPGQSDSSSSSFIAEPSPKEFHKLGSEIRNIYKPESLIRNPPHVQDITLELLLASQTHLGHATSLWNPANSEYIFGSRHGIHIISLDVTAAYLRRAAKVVHEVAKHGGLILFVGTRKGQRRIVVSAASRAKGCHVFQRWIPGSLTNSEQILGHCEKKVVNAFDEPLGGYEEKLEKLPALKPDLVVCLNPLENRPLLHECGLHMIPTIGIIDTDANPTHVTYPIPANDDSLRSVAVIAGVLGRAGEEGQAVRLQEAREGKLTYPVNDMLANWKLVASEHVETRRDENR</sequence>
<dbReference type="GO" id="GO:0005763">
    <property type="term" value="C:mitochondrial small ribosomal subunit"/>
    <property type="evidence" value="ECO:0007669"/>
    <property type="project" value="TreeGrafter"/>
</dbReference>
<dbReference type="HOGENOM" id="CLU_040318_4_2_1"/>
<dbReference type="KEGG" id="pbl:PAAG_07873"/>
<reference evidence="4 5" key="1">
    <citation type="journal article" date="2011" name="PLoS Genet.">
        <title>Comparative genomic analysis of human fungal pathogens causing paracoccidioidomycosis.</title>
        <authorList>
            <person name="Desjardins C.A."/>
            <person name="Champion M.D."/>
            <person name="Holder J.W."/>
            <person name="Muszewska A."/>
            <person name="Goldberg J."/>
            <person name="Bailao A.M."/>
            <person name="Brigido M.M."/>
            <person name="Ferreira M.E."/>
            <person name="Garcia A.M."/>
            <person name="Grynberg M."/>
            <person name="Gujja S."/>
            <person name="Heiman D.I."/>
            <person name="Henn M.R."/>
            <person name="Kodira C.D."/>
            <person name="Leon-Narvaez H."/>
            <person name="Longo L.V."/>
            <person name="Ma L.J."/>
            <person name="Malavazi I."/>
            <person name="Matsuo A.L."/>
            <person name="Morais F.V."/>
            <person name="Pereira M."/>
            <person name="Rodriguez-Brito S."/>
            <person name="Sakthikumar S."/>
            <person name="Salem-Izacc S.M."/>
            <person name="Sykes S.M."/>
            <person name="Teixeira M.M."/>
            <person name="Vallejo M.C."/>
            <person name="Walter M.E."/>
            <person name="Yandava C."/>
            <person name="Young S."/>
            <person name="Zeng Q."/>
            <person name="Zucker J."/>
            <person name="Felipe M.S."/>
            <person name="Goldman G.H."/>
            <person name="Haas B.J."/>
            <person name="McEwen J.G."/>
            <person name="Nino-Vega G."/>
            <person name="Puccia R."/>
            <person name="San-Blas G."/>
            <person name="Soares C.M."/>
            <person name="Birren B.W."/>
            <person name="Cuomo C.A."/>
        </authorList>
    </citation>
    <scope>NUCLEOTIDE SEQUENCE [LARGE SCALE GENOMIC DNA]</scope>
    <source>
        <strain evidence="5">ATCC MYA-826 / Pb01</strain>
    </source>
</reference>
<dbReference type="InterPro" id="IPR023591">
    <property type="entry name" value="Ribosomal_uS2_flav_dom_sf"/>
</dbReference>
<evidence type="ECO:0000256" key="1">
    <source>
        <dbReference type="ARBA" id="ARBA00006242"/>
    </source>
</evidence>
<dbReference type="EMBL" id="KN294018">
    <property type="protein sequence ID" value="EEH37455.2"/>
    <property type="molecule type" value="Genomic_DNA"/>
</dbReference>
<evidence type="ECO:0000256" key="3">
    <source>
        <dbReference type="ARBA" id="ARBA00023274"/>
    </source>
</evidence>
<dbReference type="PROSITE" id="PS00962">
    <property type="entry name" value="RIBOSOMAL_S2_1"/>
    <property type="match status" value="1"/>
</dbReference>
<dbReference type="Gene3D" id="3.40.50.10490">
    <property type="entry name" value="Glucose-6-phosphate isomerase like protein, domain 1"/>
    <property type="match status" value="1"/>
</dbReference>
<dbReference type="NCBIfam" id="TIGR01011">
    <property type="entry name" value="rpsB_bact"/>
    <property type="match status" value="1"/>
</dbReference>
<dbReference type="CDD" id="cd01425">
    <property type="entry name" value="RPS2"/>
    <property type="match status" value="1"/>
</dbReference>
<organism evidence="4 5">
    <name type="scientific">Paracoccidioides lutzii (strain ATCC MYA-826 / Pb01)</name>
    <name type="common">Paracoccidioides brasiliensis</name>
    <dbReference type="NCBI Taxonomy" id="502779"/>
    <lineage>
        <taxon>Eukaryota</taxon>
        <taxon>Fungi</taxon>
        <taxon>Dikarya</taxon>
        <taxon>Ascomycota</taxon>
        <taxon>Pezizomycotina</taxon>
        <taxon>Eurotiomycetes</taxon>
        <taxon>Eurotiomycetidae</taxon>
        <taxon>Onygenales</taxon>
        <taxon>Ajellomycetaceae</taxon>
        <taxon>Paracoccidioides</taxon>
    </lineage>
</organism>
<evidence type="ECO:0000313" key="4">
    <source>
        <dbReference type="EMBL" id="EEH37455.2"/>
    </source>
</evidence>
<dbReference type="InterPro" id="IPR005706">
    <property type="entry name" value="Ribosomal_uS2_bac/mit/plastid"/>
</dbReference>
<dbReference type="HAMAP" id="MF_00291_B">
    <property type="entry name" value="Ribosomal_uS2_B"/>
    <property type="match status" value="1"/>
</dbReference>
<dbReference type="OrthoDB" id="2320368at2759"/>
<evidence type="ECO:0000256" key="2">
    <source>
        <dbReference type="ARBA" id="ARBA00022980"/>
    </source>
</evidence>
<dbReference type="eggNOG" id="KOG0832">
    <property type="taxonomic scope" value="Eukaryota"/>
</dbReference>
<keyword evidence="3" id="KW-0687">Ribonucleoprotein</keyword>
<dbReference type="RefSeq" id="XP_015700793.1">
    <property type="nucleotide sequence ID" value="XM_015846358.1"/>
</dbReference>
<name>C1HAP4_PARBA</name>
<dbReference type="AlphaFoldDB" id="C1HAP4"/>
<dbReference type="InterPro" id="IPR001865">
    <property type="entry name" value="Ribosomal_uS2"/>
</dbReference>
<dbReference type="InterPro" id="IPR018130">
    <property type="entry name" value="Ribosomal_uS2_CS"/>
</dbReference>
<evidence type="ECO:0000313" key="5">
    <source>
        <dbReference type="Proteomes" id="UP000002059"/>
    </source>
</evidence>
<dbReference type="GO" id="GO:0003735">
    <property type="term" value="F:structural constituent of ribosome"/>
    <property type="evidence" value="ECO:0007669"/>
    <property type="project" value="InterPro"/>
</dbReference>
<dbReference type="PANTHER" id="PTHR12534">
    <property type="entry name" value="30S RIBOSOMAL PROTEIN S2 PROKARYOTIC AND ORGANELLAR"/>
    <property type="match status" value="1"/>
</dbReference>
<keyword evidence="2 4" id="KW-0689">Ribosomal protein</keyword>
<accession>C1HAP4</accession>
<dbReference type="Pfam" id="PF00318">
    <property type="entry name" value="Ribosomal_S2"/>
    <property type="match status" value="1"/>
</dbReference>